<comment type="caution">
    <text evidence="7">The sequence shown here is derived from an EMBL/GenBank/DDBJ whole genome shotgun (WGS) entry which is preliminary data.</text>
</comment>
<dbReference type="GeneID" id="33569614"/>
<dbReference type="GO" id="GO:0004497">
    <property type="term" value="F:monooxygenase activity"/>
    <property type="evidence" value="ECO:0007669"/>
    <property type="project" value="UniProtKB-KW"/>
</dbReference>
<protein>
    <submittedName>
        <fullName evidence="7">Cytochrome P450</fullName>
    </submittedName>
</protein>
<reference evidence="7 8" key="1">
    <citation type="submission" date="2016-07" db="EMBL/GenBank/DDBJ databases">
        <title>Pervasive Adenine N6-methylation of Active Genes in Fungi.</title>
        <authorList>
            <consortium name="DOE Joint Genome Institute"/>
            <person name="Mondo S.J."/>
            <person name="Dannebaum R.O."/>
            <person name="Kuo R.C."/>
            <person name="Labutti K."/>
            <person name="Haridas S."/>
            <person name="Kuo A."/>
            <person name="Salamov A."/>
            <person name="Ahrendt S.R."/>
            <person name="Lipzen A."/>
            <person name="Sullivan W."/>
            <person name="Andreopoulos W.B."/>
            <person name="Clum A."/>
            <person name="Lindquist E."/>
            <person name="Daum C."/>
            <person name="Ramamoorthy G.K."/>
            <person name="Gryganskyi A."/>
            <person name="Culley D."/>
            <person name="Magnuson J.K."/>
            <person name="James T.Y."/>
            <person name="O'Malley M.A."/>
            <person name="Stajich J.E."/>
            <person name="Spatafora J.W."/>
            <person name="Visel A."/>
            <person name="Grigoriev I.V."/>
        </authorList>
    </citation>
    <scope>NUCLEOTIDE SEQUENCE [LARGE SCALE GENOMIC DNA]</scope>
    <source>
        <strain evidence="7 8">NRRL 3116</strain>
    </source>
</reference>
<organism evidence="7 8">
    <name type="scientific">Lobosporangium transversale</name>
    <dbReference type="NCBI Taxonomy" id="64571"/>
    <lineage>
        <taxon>Eukaryota</taxon>
        <taxon>Fungi</taxon>
        <taxon>Fungi incertae sedis</taxon>
        <taxon>Mucoromycota</taxon>
        <taxon>Mortierellomycotina</taxon>
        <taxon>Mortierellomycetes</taxon>
        <taxon>Mortierellales</taxon>
        <taxon>Mortierellaceae</taxon>
        <taxon>Lobosporangium</taxon>
    </lineage>
</organism>
<dbReference type="STRING" id="64571.A0A1Y2GPI4"/>
<evidence type="ECO:0000256" key="1">
    <source>
        <dbReference type="ARBA" id="ARBA00010617"/>
    </source>
</evidence>
<accession>A0A1Y2GPI4</accession>
<dbReference type="AlphaFoldDB" id="A0A1Y2GPI4"/>
<sequence>MSAITSIFQYLFTHATHKNNAKLAVAFFAFFLYKYRGHALGTRRRHDLKEPKGALPFLGHMTLLSSIPPTELYQFFEKLNEELGPVWSISLPNLRMIQIDTPENIEYVHKTNFWSYEKGPMFRDVMGVLFGDGIFGADGEEWRFQRKLASHIFSVKAFREYTTDVFVVESKKVLEHLGRAADQGKIIDFHDLMNRFTLDSFGTVSFGESFGCLDDITKEVEFAFAFDDLAEICSFRLIDPFWKLRERLTSLGKRAKMDRDVIRGHALRAIQKRKQEGHHGHRKDLLQLFMDAKTENGEPLSDDMMIDIFLNFTLAGRDTTAQALSWMMYALHCDTTDKSIIKELMEESDRVLGGQDPTYDTFKKQKIAEACFHETLRIFPPAPRNLRICNKDDVLPDGTKIYKGERITWSPYVMGRSERIWGPDAKQFKPSRWINTEKPSQGKFNVFHVGPRVCLGQQFATIESLTLAGMMFEAFEFELVDPSNEPKYAASVSFPMQGGLPIRVFRRPPKTTV</sequence>
<evidence type="ECO:0000256" key="4">
    <source>
        <dbReference type="ARBA" id="ARBA00023004"/>
    </source>
</evidence>
<dbReference type="GO" id="GO:0006629">
    <property type="term" value="P:lipid metabolic process"/>
    <property type="evidence" value="ECO:0007669"/>
    <property type="project" value="UniProtKB-ARBA"/>
</dbReference>
<evidence type="ECO:0000256" key="6">
    <source>
        <dbReference type="RuleBase" id="RU000461"/>
    </source>
</evidence>
<name>A0A1Y2GPI4_9FUNG</name>
<dbReference type="PRINTS" id="PR00463">
    <property type="entry name" value="EP450I"/>
</dbReference>
<dbReference type="OrthoDB" id="1470350at2759"/>
<keyword evidence="2 5" id="KW-0479">Metal-binding</keyword>
<dbReference type="EMBL" id="MCFF01000016">
    <property type="protein sequence ID" value="ORZ17601.1"/>
    <property type="molecule type" value="Genomic_DNA"/>
</dbReference>
<evidence type="ECO:0000313" key="7">
    <source>
        <dbReference type="EMBL" id="ORZ17601.1"/>
    </source>
</evidence>
<dbReference type="GO" id="GO:0020037">
    <property type="term" value="F:heme binding"/>
    <property type="evidence" value="ECO:0007669"/>
    <property type="project" value="InterPro"/>
</dbReference>
<dbReference type="GO" id="GO:0016705">
    <property type="term" value="F:oxidoreductase activity, acting on paired donors, with incorporation or reduction of molecular oxygen"/>
    <property type="evidence" value="ECO:0007669"/>
    <property type="project" value="InterPro"/>
</dbReference>
<dbReference type="Proteomes" id="UP000193648">
    <property type="component" value="Unassembled WGS sequence"/>
</dbReference>
<dbReference type="RefSeq" id="XP_021881988.1">
    <property type="nucleotide sequence ID" value="XM_022027771.1"/>
</dbReference>
<dbReference type="PANTHER" id="PTHR24296">
    <property type="entry name" value="CYTOCHROME P450"/>
    <property type="match status" value="1"/>
</dbReference>
<comment type="cofactor">
    <cofactor evidence="5">
        <name>heme</name>
        <dbReference type="ChEBI" id="CHEBI:30413"/>
    </cofactor>
</comment>
<keyword evidence="4 5" id="KW-0408">Iron</keyword>
<dbReference type="InterPro" id="IPR036396">
    <property type="entry name" value="Cyt_P450_sf"/>
</dbReference>
<keyword evidence="3 6" id="KW-0560">Oxidoreductase</keyword>
<dbReference type="InterPro" id="IPR002401">
    <property type="entry name" value="Cyt_P450_E_grp-I"/>
</dbReference>
<dbReference type="Gene3D" id="1.10.630.10">
    <property type="entry name" value="Cytochrome P450"/>
    <property type="match status" value="1"/>
</dbReference>
<keyword evidence="6" id="KW-0503">Monooxygenase</keyword>
<keyword evidence="8" id="KW-1185">Reference proteome</keyword>
<evidence type="ECO:0000256" key="3">
    <source>
        <dbReference type="ARBA" id="ARBA00023002"/>
    </source>
</evidence>
<comment type="similarity">
    <text evidence="1 6">Belongs to the cytochrome P450 family.</text>
</comment>
<keyword evidence="5 6" id="KW-0349">Heme</keyword>
<evidence type="ECO:0000256" key="5">
    <source>
        <dbReference type="PIRSR" id="PIRSR602401-1"/>
    </source>
</evidence>
<dbReference type="PRINTS" id="PR00385">
    <property type="entry name" value="P450"/>
</dbReference>
<gene>
    <name evidence="7" type="ORF">BCR41DRAFT_386207</name>
</gene>
<dbReference type="Pfam" id="PF00067">
    <property type="entry name" value="p450"/>
    <property type="match status" value="1"/>
</dbReference>
<proteinExistence type="inferred from homology"/>
<dbReference type="InterPro" id="IPR017972">
    <property type="entry name" value="Cyt_P450_CS"/>
</dbReference>
<dbReference type="PROSITE" id="PS00086">
    <property type="entry name" value="CYTOCHROME_P450"/>
    <property type="match status" value="1"/>
</dbReference>
<dbReference type="InterPro" id="IPR001128">
    <property type="entry name" value="Cyt_P450"/>
</dbReference>
<evidence type="ECO:0000313" key="8">
    <source>
        <dbReference type="Proteomes" id="UP000193648"/>
    </source>
</evidence>
<dbReference type="SUPFAM" id="SSF48264">
    <property type="entry name" value="Cytochrome P450"/>
    <property type="match status" value="1"/>
</dbReference>
<feature type="binding site" description="axial binding residue" evidence="5">
    <location>
        <position position="454"/>
    </location>
    <ligand>
        <name>heme</name>
        <dbReference type="ChEBI" id="CHEBI:30413"/>
    </ligand>
    <ligandPart>
        <name>Fe</name>
        <dbReference type="ChEBI" id="CHEBI:18248"/>
    </ligandPart>
</feature>
<dbReference type="GO" id="GO:0005506">
    <property type="term" value="F:iron ion binding"/>
    <property type="evidence" value="ECO:0007669"/>
    <property type="project" value="InterPro"/>
</dbReference>
<dbReference type="InParanoid" id="A0A1Y2GPI4"/>
<evidence type="ECO:0000256" key="2">
    <source>
        <dbReference type="ARBA" id="ARBA00022723"/>
    </source>
</evidence>